<evidence type="ECO:0000313" key="1">
    <source>
        <dbReference type="EMBL" id="MUM64260.1"/>
    </source>
</evidence>
<dbReference type="EMBL" id="WFIY01000004">
    <property type="protein sequence ID" value="MUM64260.1"/>
    <property type="molecule type" value="Genomic_DNA"/>
</dbReference>
<sequence length="65" mass="7652">MKVIIVDIQNSSDMLYVILILVEITKDAEIIAIVHNDDLGKRLESVKKFKDIKFINPRKNRWRIT</sequence>
<name>A0A6A9QGC4_ACIIN</name>
<gene>
    <name evidence="1" type="ORF">D1867_03120</name>
</gene>
<dbReference type="RefSeq" id="WP_155862769.1">
    <property type="nucleotide sequence ID" value="NZ_WFIY01000004.1"/>
</dbReference>
<organism evidence="1 2">
    <name type="scientific">Acidianus infernus</name>
    <dbReference type="NCBI Taxonomy" id="12915"/>
    <lineage>
        <taxon>Archaea</taxon>
        <taxon>Thermoproteota</taxon>
        <taxon>Thermoprotei</taxon>
        <taxon>Sulfolobales</taxon>
        <taxon>Sulfolobaceae</taxon>
        <taxon>Acidianus</taxon>
    </lineage>
</organism>
<keyword evidence="2" id="KW-1185">Reference proteome</keyword>
<dbReference type="Proteomes" id="UP000440125">
    <property type="component" value="Unassembled WGS sequence"/>
</dbReference>
<reference evidence="1 2" key="1">
    <citation type="submission" date="2019-10" db="EMBL/GenBank/DDBJ databases">
        <title>Genome Sequences from Six Type Strain Members of the Archaeal Family Sulfolobaceae: Acidianus ambivalens, Acidianus infernus, Metallosphaera prunae, Stygiolobus azoricus, Sulfolobus metallicus, and Sulfurisphaera ohwakuensis.</title>
        <authorList>
            <person name="Counts J.A."/>
            <person name="Kelly R.M."/>
        </authorList>
    </citation>
    <scope>NUCLEOTIDE SEQUENCE [LARGE SCALE GENOMIC DNA]</scope>
    <source>
        <strain evidence="1 2">DSM 3191</strain>
    </source>
</reference>
<accession>A0A6A9QGC4</accession>
<comment type="caution">
    <text evidence="1">The sequence shown here is derived from an EMBL/GenBank/DDBJ whole genome shotgun (WGS) entry which is preliminary data.</text>
</comment>
<dbReference type="AlphaFoldDB" id="A0A6A9QGC4"/>
<proteinExistence type="predicted"/>
<protein>
    <submittedName>
        <fullName evidence="1">Uncharacterized protein</fullName>
    </submittedName>
</protein>
<evidence type="ECO:0000313" key="2">
    <source>
        <dbReference type="Proteomes" id="UP000440125"/>
    </source>
</evidence>